<dbReference type="PANTHER" id="PTHR38011:SF12">
    <property type="entry name" value="BIFUNCTIONAL DEAMINASE-REDUCTASE DOMAIN PROTEIN"/>
    <property type="match status" value="1"/>
</dbReference>
<dbReference type="Gene3D" id="3.40.430.10">
    <property type="entry name" value="Dihydrofolate Reductase, subunit A"/>
    <property type="match status" value="1"/>
</dbReference>
<evidence type="ECO:0000259" key="1">
    <source>
        <dbReference type="Pfam" id="PF01872"/>
    </source>
</evidence>
<dbReference type="Proteomes" id="UP000662857">
    <property type="component" value="Chromosome"/>
</dbReference>
<dbReference type="AlphaFoldDB" id="A0A895YEZ2"/>
<dbReference type="RefSeq" id="WP_239674823.1">
    <property type="nucleotide sequence ID" value="NZ_CP070499.1"/>
</dbReference>
<proteinExistence type="predicted"/>
<dbReference type="PANTHER" id="PTHR38011">
    <property type="entry name" value="DIHYDROFOLATE REDUCTASE FAMILY PROTEIN (AFU_ORTHOLOGUE AFUA_8G06820)"/>
    <property type="match status" value="1"/>
</dbReference>
<dbReference type="GO" id="GO:0008703">
    <property type="term" value="F:5-amino-6-(5-phosphoribosylamino)uracil reductase activity"/>
    <property type="evidence" value="ECO:0007669"/>
    <property type="project" value="InterPro"/>
</dbReference>
<keyword evidence="3" id="KW-1185">Reference proteome</keyword>
<gene>
    <name evidence="2" type="ORF">JQS43_13890</name>
</gene>
<evidence type="ECO:0000313" key="3">
    <source>
        <dbReference type="Proteomes" id="UP000662857"/>
    </source>
</evidence>
<dbReference type="GO" id="GO:0009231">
    <property type="term" value="P:riboflavin biosynthetic process"/>
    <property type="evidence" value="ECO:0007669"/>
    <property type="project" value="InterPro"/>
</dbReference>
<dbReference type="KEGG" id="nhy:JQS43_13890"/>
<dbReference type="SUPFAM" id="SSF53597">
    <property type="entry name" value="Dihydrofolate reductase-like"/>
    <property type="match status" value="1"/>
</dbReference>
<dbReference type="InterPro" id="IPR050765">
    <property type="entry name" value="Riboflavin_Biosynth_HTPR"/>
</dbReference>
<name>A0A895YEZ2_9ACTN</name>
<organism evidence="2 3">
    <name type="scientific">Natronosporangium hydrolyticum</name>
    <dbReference type="NCBI Taxonomy" id="2811111"/>
    <lineage>
        <taxon>Bacteria</taxon>
        <taxon>Bacillati</taxon>
        <taxon>Actinomycetota</taxon>
        <taxon>Actinomycetes</taxon>
        <taxon>Micromonosporales</taxon>
        <taxon>Micromonosporaceae</taxon>
        <taxon>Natronosporangium</taxon>
    </lineage>
</organism>
<reference evidence="2" key="1">
    <citation type="submission" date="2021-02" db="EMBL/GenBank/DDBJ databases">
        <title>Natrosporangium hydrolyticum gen. nov., sp. nov, a haloalkaliphilic actinobacterium from a soda solonchak soil.</title>
        <authorList>
            <person name="Sorokin D.Y."/>
            <person name="Khijniak T.V."/>
            <person name="Zakharycheva A.P."/>
            <person name="Boueva O.V."/>
            <person name="Ariskina E.V."/>
            <person name="Hahnke R.L."/>
            <person name="Bunk B."/>
            <person name="Sproer C."/>
            <person name="Schumann P."/>
            <person name="Evtushenko L.I."/>
            <person name="Kublanov I.V."/>
        </authorList>
    </citation>
    <scope>NUCLEOTIDE SEQUENCE</scope>
    <source>
        <strain evidence="2">DSM 106523</strain>
    </source>
</reference>
<protein>
    <submittedName>
        <fullName evidence="2">Dihydrofolate reductase family protein</fullName>
    </submittedName>
</protein>
<dbReference type="InterPro" id="IPR002734">
    <property type="entry name" value="RibDG_C"/>
</dbReference>
<accession>A0A895YEZ2</accession>
<feature type="domain" description="Bacterial bifunctional deaminase-reductase C-terminal" evidence="1">
    <location>
        <begin position="6"/>
        <end position="168"/>
    </location>
</feature>
<dbReference type="InterPro" id="IPR024072">
    <property type="entry name" value="DHFR-like_dom_sf"/>
</dbReference>
<dbReference type="Pfam" id="PF01872">
    <property type="entry name" value="RibD_C"/>
    <property type="match status" value="1"/>
</dbReference>
<evidence type="ECO:0000313" key="2">
    <source>
        <dbReference type="EMBL" id="QSB12780.1"/>
    </source>
</evidence>
<dbReference type="EMBL" id="CP070499">
    <property type="protein sequence ID" value="QSB12780.1"/>
    <property type="molecule type" value="Genomic_DNA"/>
</dbReference>
<sequence length="199" mass="21330">MGVVYTAASMSLDGYIAGPDEQGFAHLFSWYANGPQQLPTANPEVSFHMSEASAAHFRELADRTGALVVGRRQFDLTGGWGGQHPLGVPVVVLTHRLPDEWPRAEAPFVFRSGHIESALAQAKALAGRRAVGVSAGSVARQVLNARLLDEVWIELVPVLLGGGTPYLSELSRPPVLLEGPIAIAAGHGVTHLRYRVRRA</sequence>